<dbReference type="AlphaFoldDB" id="A0A939DSY9"/>
<organism evidence="2 3">
    <name type="scientific">Microbacterium esteraromaticum</name>
    <dbReference type="NCBI Taxonomy" id="57043"/>
    <lineage>
        <taxon>Bacteria</taxon>
        <taxon>Bacillati</taxon>
        <taxon>Actinomycetota</taxon>
        <taxon>Actinomycetes</taxon>
        <taxon>Micrococcales</taxon>
        <taxon>Microbacteriaceae</taxon>
        <taxon>Microbacterium</taxon>
    </lineage>
</organism>
<evidence type="ECO:0000313" key="3">
    <source>
        <dbReference type="Proteomes" id="UP000664385"/>
    </source>
</evidence>
<sequence>MTIELLDTYWRRVRAEVPNLPAAVPEAWAFGATPEHADSLLGLVLSGIKTGTASSVWDYEAAGDRMPEAGDLSVILDSAGEPQAVIRTTTVDIVPFGEVTAEHAHAEGEGDLSLAAWREIHERFWRNHSESPRGWEPDMPVLCERFELVHPLPAATDANA</sequence>
<dbReference type="Gene3D" id="3.10.400.10">
    <property type="entry name" value="Sulfate adenylyltransferase"/>
    <property type="match status" value="1"/>
</dbReference>
<dbReference type="RefSeq" id="WP_206822516.1">
    <property type="nucleotide sequence ID" value="NZ_CP063379.1"/>
</dbReference>
<gene>
    <name evidence="2" type="ORF">JF543_01250</name>
</gene>
<dbReference type="Pfam" id="PF04266">
    <property type="entry name" value="ASCH"/>
    <property type="match status" value="1"/>
</dbReference>
<dbReference type="InterPro" id="IPR015947">
    <property type="entry name" value="PUA-like_sf"/>
</dbReference>
<accession>A0A939DSY9</accession>
<dbReference type="CDD" id="cd06553">
    <property type="entry name" value="ASCH_Ef3133_like"/>
    <property type="match status" value="1"/>
</dbReference>
<reference evidence="2" key="1">
    <citation type="submission" date="2020-12" db="EMBL/GenBank/DDBJ databases">
        <title>PHA producing bacteria isolated from mangrove.</title>
        <authorList>
            <person name="Zheng W."/>
            <person name="Yu S."/>
            <person name="Huang Y."/>
        </authorList>
    </citation>
    <scope>NUCLEOTIDE SEQUENCE</scope>
    <source>
        <strain evidence="2">GN8-5</strain>
    </source>
</reference>
<dbReference type="PANTHER" id="PTHR39203">
    <property type="entry name" value="CYTOPLASMIC PROTEIN-RELATED"/>
    <property type="match status" value="1"/>
</dbReference>
<dbReference type="InterPro" id="IPR007374">
    <property type="entry name" value="ASCH_domain"/>
</dbReference>
<dbReference type="PIRSF" id="PIRSF021320">
    <property type="entry name" value="DUF984"/>
    <property type="match status" value="1"/>
</dbReference>
<name>A0A939DSY9_9MICO</name>
<feature type="domain" description="ASCH" evidence="1">
    <location>
        <begin position="28"/>
        <end position="150"/>
    </location>
</feature>
<dbReference type="SMART" id="SM01022">
    <property type="entry name" value="ASCH"/>
    <property type="match status" value="1"/>
</dbReference>
<dbReference type="Proteomes" id="UP000664385">
    <property type="component" value="Unassembled WGS sequence"/>
</dbReference>
<dbReference type="EMBL" id="JAEMWU010000001">
    <property type="protein sequence ID" value="MBN8204581.1"/>
    <property type="molecule type" value="Genomic_DNA"/>
</dbReference>
<evidence type="ECO:0000259" key="1">
    <source>
        <dbReference type="SMART" id="SM01022"/>
    </source>
</evidence>
<evidence type="ECO:0000313" key="2">
    <source>
        <dbReference type="EMBL" id="MBN8204581.1"/>
    </source>
</evidence>
<dbReference type="SUPFAM" id="SSF88697">
    <property type="entry name" value="PUA domain-like"/>
    <property type="match status" value="1"/>
</dbReference>
<comment type="caution">
    <text evidence="2">The sequence shown here is derived from an EMBL/GenBank/DDBJ whole genome shotgun (WGS) entry which is preliminary data.</text>
</comment>
<protein>
    <submittedName>
        <fullName evidence="2">ASCH domain-containing protein</fullName>
    </submittedName>
</protein>
<proteinExistence type="predicted"/>
<dbReference type="InterPro" id="IPR009326">
    <property type="entry name" value="DUF984"/>
</dbReference>
<dbReference type="PANTHER" id="PTHR39203:SF1">
    <property type="entry name" value="CYTOPLASMIC PROTEIN"/>
    <property type="match status" value="1"/>
</dbReference>